<name>A0AAV4TAG0_CAEEX</name>
<reference evidence="8 9" key="1">
    <citation type="submission" date="2021-06" db="EMBL/GenBank/DDBJ databases">
        <title>Caerostris extrusa draft genome.</title>
        <authorList>
            <person name="Kono N."/>
            <person name="Arakawa K."/>
        </authorList>
    </citation>
    <scope>NUCLEOTIDE SEQUENCE [LARGE SCALE GENOMIC DNA]</scope>
</reference>
<dbReference type="InterPro" id="IPR036132">
    <property type="entry name" value="Vac_ATP_synth_c_sf"/>
</dbReference>
<keyword evidence="4 6" id="KW-0406">Ion transport</keyword>
<evidence type="ECO:0000256" key="2">
    <source>
        <dbReference type="ARBA" id="ARBA00022448"/>
    </source>
</evidence>
<keyword evidence="3 6" id="KW-0375">Hydrogen ion transport</keyword>
<dbReference type="InterPro" id="IPR004907">
    <property type="entry name" value="ATPase_V1-cplx_csu"/>
</dbReference>
<dbReference type="GO" id="GO:0000221">
    <property type="term" value="C:vacuolar proton-transporting V-type ATPase, V1 domain"/>
    <property type="evidence" value="ECO:0007669"/>
    <property type="project" value="TreeGrafter"/>
</dbReference>
<dbReference type="PANTHER" id="PTHR10137:SF0">
    <property type="entry name" value="V-TYPE PROTON ATPASE SUBUNIT C"/>
    <property type="match status" value="1"/>
</dbReference>
<dbReference type="GO" id="GO:0005765">
    <property type="term" value="C:lysosomal membrane"/>
    <property type="evidence" value="ECO:0007669"/>
    <property type="project" value="TreeGrafter"/>
</dbReference>
<evidence type="ECO:0000313" key="9">
    <source>
        <dbReference type="Proteomes" id="UP001054945"/>
    </source>
</evidence>
<proteinExistence type="inferred from homology"/>
<comment type="subunit">
    <text evidence="6">V-ATPase is a heteromultimeric enzyme made up of two complexes: the ATP-hydrolytic V1 complex and the proton translocation V0 complex. The V1 complex consists of three catalytic AB heterodimers that form a heterohexamer, three peripheral stalks each consisting of EG heterodimers, one central rotor including subunits D and F, and the regulatory subunits C and H. The proton translocation complex V0 consists of the proton transport subunit a, a ring of proteolipid subunits c9c'', rotary subunit d, subunits e and f, and two accessory subunits.</text>
</comment>
<comment type="function">
    <text evidence="6">Subunit of the V1 complex of vacuolar(H+)-ATPase (V-ATPase), a multisubunit enzyme composed of a peripheral complex (V1) that hydrolyzes ATP and a membrane integral complex (V0) that translocates protons. V-ATPase is responsible for acidifying and maintaining the pH of intracellular compartments and in some cell types, is targeted to the plasma membrane, where it is responsible for acidifying the extracellular environment. Subunit C is necessary for the assembly of the catalytic sector of the enzyme and is likely to have a specific function in its catalytic activity.</text>
</comment>
<organism evidence="8 9">
    <name type="scientific">Caerostris extrusa</name>
    <name type="common">Bark spider</name>
    <name type="synonym">Caerostris bankana</name>
    <dbReference type="NCBI Taxonomy" id="172846"/>
    <lineage>
        <taxon>Eukaryota</taxon>
        <taxon>Metazoa</taxon>
        <taxon>Ecdysozoa</taxon>
        <taxon>Arthropoda</taxon>
        <taxon>Chelicerata</taxon>
        <taxon>Arachnida</taxon>
        <taxon>Araneae</taxon>
        <taxon>Araneomorphae</taxon>
        <taxon>Entelegynae</taxon>
        <taxon>Araneoidea</taxon>
        <taxon>Araneidae</taxon>
        <taxon>Caerostris</taxon>
    </lineage>
</organism>
<keyword evidence="9" id="KW-1185">Reference proteome</keyword>
<evidence type="ECO:0000256" key="7">
    <source>
        <dbReference type="SAM" id="Coils"/>
    </source>
</evidence>
<dbReference type="Pfam" id="PF03223">
    <property type="entry name" value="V-ATPase_C"/>
    <property type="match status" value="1"/>
</dbReference>
<dbReference type="Gene3D" id="3.30.70.1180">
    <property type="entry name" value="Vacuolar atp synthase subunit c, domain 1"/>
    <property type="match status" value="1"/>
</dbReference>
<dbReference type="Gene3D" id="1.20.1460.10">
    <property type="entry name" value="subunit c (vma5p) of the yeast v-atpase, domain 2"/>
    <property type="match status" value="1"/>
</dbReference>
<keyword evidence="7" id="KW-0175">Coiled coil</keyword>
<evidence type="ECO:0000256" key="6">
    <source>
        <dbReference type="RuleBase" id="RU364010"/>
    </source>
</evidence>
<sequence>MPEYWVISAPGPQALEKLNAATKPNNLSVNYKFHIPDLKVGTLDTLVGLTDDLAKLDIYVEGIIRKLVTYMEETLEDQKDVLHENLNVNNVDVPQYLTRFQWDMAKYPARQPLPSIAEIINKQVQQIESDLKQKASAYNSLKTNLQNLERKQTGSLLLRSLGDLVKKEHFVLDSEYLTTLLVVVPNSLTKDWEKNYESLTTMIVPRSSQKIHSDNEHTLYNVTLFKKMIEDFKVKAREKNFTYSEEQLAAGKSHHAKLKMDKSRQLSVLFRWLKINFSECFVAFIHVKALRVFVESVLRYGLPVNFQAMLLQPTKNTKKLREVLNKLYSHLDSSLAAGSIDDIPGGLTSFGVEEYYPYVYFKINVDMCDDAGKKV</sequence>
<evidence type="ECO:0000256" key="1">
    <source>
        <dbReference type="ARBA" id="ARBA00006138"/>
    </source>
</evidence>
<dbReference type="FunFam" id="3.30.70.100:FF:000002">
    <property type="entry name" value="V-type proton ATPase subunit C"/>
    <property type="match status" value="1"/>
</dbReference>
<feature type="coiled-coil region" evidence="7">
    <location>
        <begin position="124"/>
        <end position="151"/>
    </location>
</feature>
<accession>A0AAV4TAG0</accession>
<comment type="similarity">
    <text evidence="1 6">Belongs to the V-ATPase C subunit family.</text>
</comment>
<dbReference type="PANTHER" id="PTHR10137">
    <property type="entry name" value="V-TYPE PROTON ATPASE SUBUNIT C"/>
    <property type="match status" value="1"/>
</dbReference>
<comment type="caution">
    <text evidence="8">The sequence shown here is derived from an EMBL/GenBank/DDBJ whole genome shotgun (WGS) entry which is preliminary data.</text>
</comment>
<dbReference type="Proteomes" id="UP001054945">
    <property type="component" value="Unassembled WGS sequence"/>
</dbReference>
<dbReference type="Gene3D" id="3.30.70.100">
    <property type="match status" value="1"/>
</dbReference>
<dbReference type="EMBL" id="BPLR01010835">
    <property type="protein sequence ID" value="GIY42326.1"/>
    <property type="molecule type" value="Genomic_DNA"/>
</dbReference>
<dbReference type="SUPFAM" id="SSF118203">
    <property type="entry name" value="Vacuolar ATP synthase subunit C"/>
    <property type="match status" value="1"/>
</dbReference>
<evidence type="ECO:0000256" key="5">
    <source>
        <dbReference type="ARBA" id="ARBA00071118"/>
    </source>
</evidence>
<gene>
    <name evidence="8" type="ORF">CEXT_386981</name>
</gene>
<evidence type="ECO:0000256" key="3">
    <source>
        <dbReference type="ARBA" id="ARBA00022781"/>
    </source>
</evidence>
<evidence type="ECO:0000313" key="8">
    <source>
        <dbReference type="EMBL" id="GIY42326.1"/>
    </source>
</evidence>
<protein>
    <recommendedName>
        <fullName evidence="5 6">V-type proton ATPase subunit C</fullName>
    </recommendedName>
</protein>
<dbReference type="CDD" id="cd14785">
    <property type="entry name" value="V-ATPase_C"/>
    <property type="match status" value="1"/>
</dbReference>
<evidence type="ECO:0000256" key="4">
    <source>
        <dbReference type="ARBA" id="ARBA00023065"/>
    </source>
</evidence>
<keyword evidence="2 6" id="KW-0813">Transport</keyword>
<dbReference type="GO" id="GO:0046961">
    <property type="term" value="F:proton-transporting ATPase activity, rotational mechanism"/>
    <property type="evidence" value="ECO:0007669"/>
    <property type="project" value="InterPro"/>
</dbReference>
<dbReference type="AlphaFoldDB" id="A0AAV4TAG0"/>